<dbReference type="PANTHER" id="PTHR43855:SF1">
    <property type="entry name" value="THIOSULFATE SULFURTRANSFERASE"/>
    <property type="match status" value="1"/>
</dbReference>
<evidence type="ECO:0000313" key="4">
    <source>
        <dbReference type="EMBL" id="CAE7358980.1"/>
    </source>
</evidence>
<feature type="domain" description="Rhodanese" evidence="3">
    <location>
        <begin position="54"/>
        <end position="136"/>
    </location>
</feature>
<name>A0A812PUC2_9DINO</name>
<evidence type="ECO:0000256" key="1">
    <source>
        <dbReference type="ARBA" id="ARBA00022737"/>
    </source>
</evidence>
<dbReference type="InterPro" id="IPR036873">
    <property type="entry name" value="Rhodanese-like_dom_sf"/>
</dbReference>
<keyword evidence="1" id="KW-0677">Repeat</keyword>
<proteinExistence type="predicted"/>
<dbReference type="Proteomes" id="UP000604046">
    <property type="component" value="Unassembled WGS sequence"/>
</dbReference>
<reference evidence="4" key="1">
    <citation type="submission" date="2021-02" db="EMBL/GenBank/DDBJ databases">
        <authorList>
            <person name="Dougan E. K."/>
            <person name="Rhodes N."/>
            <person name="Thang M."/>
            <person name="Chan C."/>
        </authorList>
    </citation>
    <scope>NUCLEOTIDE SEQUENCE</scope>
</reference>
<keyword evidence="5" id="KW-1185">Reference proteome</keyword>
<evidence type="ECO:0000256" key="2">
    <source>
        <dbReference type="SAM" id="MobiDB-lite"/>
    </source>
</evidence>
<comment type="caution">
    <text evidence="4">The sequence shown here is derived from an EMBL/GenBank/DDBJ whole genome shotgun (WGS) entry which is preliminary data.</text>
</comment>
<dbReference type="PROSITE" id="PS50206">
    <property type="entry name" value="RHODANESE_3"/>
    <property type="match status" value="2"/>
</dbReference>
<dbReference type="InterPro" id="IPR051126">
    <property type="entry name" value="Thiosulfate_sulfurtransferase"/>
</dbReference>
<evidence type="ECO:0000259" key="3">
    <source>
        <dbReference type="PROSITE" id="PS50206"/>
    </source>
</evidence>
<dbReference type="PANTHER" id="PTHR43855">
    <property type="entry name" value="THIOSULFATE SULFURTRANSFERASE"/>
    <property type="match status" value="1"/>
</dbReference>
<dbReference type="AlphaFoldDB" id="A0A812PUC2"/>
<organism evidence="4 5">
    <name type="scientific">Symbiodinium natans</name>
    <dbReference type="NCBI Taxonomy" id="878477"/>
    <lineage>
        <taxon>Eukaryota</taxon>
        <taxon>Sar</taxon>
        <taxon>Alveolata</taxon>
        <taxon>Dinophyceae</taxon>
        <taxon>Suessiales</taxon>
        <taxon>Symbiodiniaceae</taxon>
        <taxon>Symbiodinium</taxon>
    </lineage>
</organism>
<accession>A0A812PUC2</accession>
<dbReference type="EMBL" id="CAJNDS010002170">
    <property type="protein sequence ID" value="CAE7358980.1"/>
    <property type="molecule type" value="Genomic_DNA"/>
</dbReference>
<dbReference type="SMART" id="SM00450">
    <property type="entry name" value="RHOD"/>
    <property type="match status" value="2"/>
</dbReference>
<evidence type="ECO:0000313" key="5">
    <source>
        <dbReference type="Proteomes" id="UP000604046"/>
    </source>
</evidence>
<dbReference type="SUPFAM" id="SSF52821">
    <property type="entry name" value="Rhodanese/Cell cycle control phosphatase"/>
    <property type="match status" value="2"/>
</dbReference>
<feature type="region of interest" description="Disordered" evidence="2">
    <location>
        <begin position="289"/>
        <end position="309"/>
    </location>
</feature>
<feature type="domain" description="Rhodanese" evidence="3">
    <location>
        <begin position="176"/>
        <end position="292"/>
    </location>
</feature>
<protein>
    <submittedName>
        <fullName evidence="4">YnjE protein</fullName>
    </submittedName>
</protein>
<sequence>MEAGAAHLLVETEQLEALGPAFLLEVRLDEGAGSLPDADVAIHPSYLEAGCDESRYYPHYERPEHGNLLPLPELQKAIAALGISGERLVVVYGTGDYHAMIACRVLWGLLVAGVPDVRLLNGGLQAWRAAGKPIKDGMERIGLRRPAPQVGGEPPRWAPRLEFVATTAEVEEVQRSPESAQVLDIRREGEFNGTITDVYTFFAVAGHVPKSTWIENWDQLVEEDGRLVDPSKLAVKWRESFGVRDGVRLIMLCGTGWRSTIAWLLARLMGRAAANYDDGFYGWTFTGERPIEPKPAPSPSEDIPDGPSK</sequence>
<dbReference type="OrthoDB" id="331165at2759"/>
<dbReference type="InterPro" id="IPR001763">
    <property type="entry name" value="Rhodanese-like_dom"/>
</dbReference>
<dbReference type="Gene3D" id="3.40.250.10">
    <property type="entry name" value="Rhodanese-like domain"/>
    <property type="match status" value="2"/>
</dbReference>
<dbReference type="Pfam" id="PF00581">
    <property type="entry name" value="Rhodanese"/>
    <property type="match status" value="2"/>
</dbReference>
<gene>
    <name evidence="4" type="primary">ynjE</name>
    <name evidence="4" type="ORF">SNAT2548_LOCUS19215</name>
</gene>